<comment type="caution">
    <text evidence="3">The sequence shown here is derived from an EMBL/GenBank/DDBJ whole genome shotgun (WGS) entry which is preliminary data.</text>
</comment>
<dbReference type="EMBL" id="JBHSFA010000002">
    <property type="protein sequence ID" value="MFC4540646.1"/>
    <property type="molecule type" value="Genomic_DNA"/>
</dbReference>
<dbReference type="InterPro" id="IPR013656">
    <property type="entry name" value="PAS_4"/>
</dbReference>
<proteinExistence type="predicted"/>
<feature type="region of interest" description="Disordered" evidence="1">
    <location>
        <begin position="249"/>
        <end position="290"/>
    </location>
</feature>
<dbReference type="InterPro" id="IPR035965">
    <property type="entry name" value="PAS-like_dom_sf"/>
</dbReference>
<dbReference type="Proteomes" id="UP001595898">
    <property type="component" value="Unassembled WGS sequence"/>
</dbReference>
<dbReference type="Gene3D" id="3.30.450.20">
    <property type="entry name" value="PAS domain"/>
    <property type="match status" value="1"/>
</dbReference>
<evidence type="ECO:0000256" key="1">
    <source>
        <dbReference type="SAM" id="MobiDB-lite"/>
    </source>
</evidence>
<evidence type="ECO:0000259" key="2">
    <source>
        <dbReference type="PROSITE" id="PS50112"/>
    </source>
</evidence>
<feature type="domain" description="PAS" evidence="2">
    <location>
        <begin position="152"/>
        <end position="215"/>
    </location>
</feature>
<dbReference type="RefSeq" id="WP_250138810.1">
    <property type="nucleotide sequence ID" value="NZ_JALIQP010000001.1"/>
</dbReference>
<accession>A0ABD5PKS5</accession>
<sequence length="290" mass="30853">MEHPDWNSTIPDRAPSLTSITVHYAGGTSDDDQPVRTSLASSDVVEVRTGQDASGGLDGLEAIDCVVGHAASGSTTGVSLYETVREHDRELPVLLVTGAQPDDVVPGLRSDPWVEVVRRDADDDPVPVLERRVRRLVEHRQLVRLLRRGIAAVETVHDGTAIVGPDGTFEYVNQSFATQYGYSPESLVGADWQTVYADDEVDRLEREVLPTIEDGWRWTGGCVGERANGTAFTARTGVTGLDDGSFVIGVHETSRGPGSNPDVPEPGRSESGSSGGSRSADGSGTADDST</sequence>
<organism evidence="3 4">
    <name type="scientific">Halosolutus amylolyticus</name>
    <dbReference type="NCBI Taxonomy" id="2932267"/>
    <lineage>
        <taxon>Archaea</taxon>
        <taxon>Methanobacteriati</taxon>
        <taxon>Methanobacteriota</taxon>
        <taxon>Stenosarchaea group</taxon>
        <taxon>Halobacteria</taxon>
        <taxon>Halobacteriales</taxon>
        <taxon>Natrialbaceae</taxon>
        <taxon>Halosolutus</taxon>
    </lineage>
</organism>
<dbReference type="NCBIfam" id="TIGR00229">
    <property type="entry name" value="sensory_box"/>
    <property type="match status" value="1"/>
</dbReference>
<keyword evidence="4" id="KW-1185">Reference proteome</keyword>
<evidence type="ECO:0000313" key="3">
    <source>
        <dbReference type="EMBL" id="MFC4540646.1"/>
    </source>
</evidence>
<name>A0ABD5PKS5_9EURY</name>
<dbReference type="AlphaFoldDB" id="A0ABD5PKS5"/>
<dbReference type="SUPFAM" id="SSF55785">
    <property type="entry name" value="PYP-like sensor domain (PAS domain)"/>
    <property type="match status" value="1"/>
</dbReference>
<dbReference type="PROSITE" id="PS50112">
    <property type="entry name" value="PAS"/>
    <property type="match status" value="1"/>
</dbReference>
<protein>
    <submittedName>
        <fullName evidence="3">PAS domain S-box protein</fullName>
    </submittedName>
</protein>
<dbReference type="CDD" id="cd00130">
    <property type="entry name" value="PAS"/>
    <property type="match status" value="1"/>
</dbReference>
<reference evidence="3 4" key="1">
    <citation type="journal article" date="2019" name="Int. J. Syst. Evol. Microbiol.">
        <title>The Global Catalogue of Microorganisms (GCM) 10K type strain sequencing project: providing services to taxonomists for standard genome sequencing and annotation.</title>
        <authorList>
            <consortium name="The Broad Institute Genomics Platform"/>
            <consortium name="The Broad Institute Genome Sequencing Center for Infectious Disease"/>
            <person name="Wu L."/>
            <person name="Ma J."/>
        </authorList>
    </citation>
    <scope>NUCLEOTIDE SEQUENCE [LARGE SCALE GENOMIC DNA]</scope>
    <source>
        <strain evidence="3 4">WLHS5</strain>
    </source>
</reference>
<evidence type="ECO:0000313" key="4">
    <source>
        <dbReference type="Proteomes" id="UP001595898"/>
    </source>
</evidence>
<feature type="compositionally biased region" description="Low complexity" evidence="1">
    <location>
        <begin position="269"/>
        <end position="290"/>
    </location>
</feature>
<dbReference type="Pfam" id="PF08448">
    <property type="entry name" value="PAS_4"/>
    <property type="match status" value="1"/>
</dbReference>
<dbReference type="SMART" id="SM00091">
    <property type="entry name" value="PAS"/>
    <property type="match status" value="1"/>
</dbReference>
<gene>
    <name evidence="3" type="ORF">ACFO5R_01735</name>
</gene>
<dbReference type="InterPro" id="IPR000014">
    <property type="entry name" value="PAS"/>
</dbReference>